<dbReference type="EMBL" id="SLWX01000008">
    <property type="protein sequence ID" value="TCO75535.1"/>
    <property type="molecule type" value="Genomic_DNA"/>
</dbReference>
<evidence type="ECO:0000313" key="1">
    <source>
        <dbReference type="EMBL" id="TCO75535.1"/>
    </source>
</evidence>
<accession>A0A4R2L8H2</accession>
<dbReference type="RefSeq" id="WP_117317940.1">
    <property type="nucleotide sequence ID" value="NZ_QQSW01000010.1"/>
</dbReference>
<sequence length="261" mass="29133">MTGDAQVREFRIRSVGDLLPLLDHADPGVRAAAFSSVLADPDKAMALASYRNRDIVDIFIDRLKRPLPQRDKVPLLSVLGQFNDRRVAAFFRGLLLRENSDELLHIAARYVIDTGLEVPMEELLRLLHSTDSMSRNRIAAALLHGHRNLSSADCIRVAAFSSGTSPFPPLDSATAEAWQQQLDSPLRDYLCLVLETSGPALEDWEILWPALEAELQSWLVRRACHHSPPVDTIIQLGLASPRDAVRLSTARYIRLYGLARP</sequence>
<proteinExistence type="predicted"/>
<keyword evidence="2" id="KW-1185">Reference proteome</keyword>
<dbReference type="Gene3D" id="1.25.10.10">
    <property type="entry name" value="Leucine-rich Repeat Variant"/>
    <property type="match status" value="1"/>
</dbReference>
<comment type="caution">
    <text evidence="1">The sequence shown here is derived from an EMBL/GenBank/DDBJ whole genome shotgun (WGS) entry which is preliminary data.</text>
</comment>
<reference evidence="1 2" key="1">
    <citation type="submission" date="2019-03" db="EMBL/GenBank/DDBJ databases">
        <title>Genomic Encyclopedia of Type Strains, Phase IV (KMG-IV): sequencing the most valuable type-strain genomes for metagenomic binning, comparative biology and taxonomic classification.</title>
        <authorList>
            <person name="Goeker M."/>
        </authorList>
    </citation>
    <scope>NUCLEOTIDE SEQUENCE [LARGE SCALE GENOMIC DNA]</scope>
    <source>
        <strain evidence="1 2">DSM 23344</strain>
    </source>
</reference>
<protein>
    <recommendedName>
        <fullName evidence="3">HEAT repeat protein</fullName>
    </recommendedName>
</protein>
<organism evidence="1 2">
    <name type="scientific">Chromatocurvus halotolerans</name>
    <dbReference type="NCBI Taxonomy" id="1132028"/>
    <lineage>
        <taxon>Bacteria</taxon>
        <taxon>Pseudomonadati</taxon>
        <taxon>Pseudomonadota</taxon>
        <taxon>Gammaproteobacteria</taxon>
        <taxon>Cellvibrionales</taxon>
        <taxon>Halieaceae</taxon>
        <taxon>Chromatocurvus</taxon>
    </lineage>
</organism>
<evidence type="ECO:0008006" key="3">
    <source>
        <dbReference type="Google" id="ProtNLM"/>
    </source>
</evidence>
<evidence type="ECO:0000313" key="2">
    <source>
        <dbReference type="Proteomes" id="UP000294980"/>
    </source>
</evidence>
<dbReference type="InterPro" id="IPR011989">
    <property type="entry name" value="ARM-like"/>
</dbReference>
<dbReference type="AlphaFoldDB" id="A0A4R2L8H2"/>
<gene>
    <name evidence="1" type="ORF">EV688_108101</name>
</gene>
<dbReference type="Proteomes" id="UP000294980">
    <property type="component" value="Unassembled WGS sequence"/>
</dbReference>
<name>A0A4R2L8H2_9GAMM</name>